<feature type="domain" description="N-end aminoacyl transferase N-terminal" evidence="5">
    <location>
        <begin position="21"/>
        <end position="90"/>
    </location>
</feature>
<comment type="subcellular location">
    <subcellularLocation>
        <location evidence="4">Cytoplasm</location>
    </subcellularLocation>
</comment>
<dbReference type="NCBIfam" id="NF002341">
    <property type="entry name" value="PRK01305.1-1"/>
    <property type="match status" value="1"/>
</dbReference>
<accession>A0A3N0V6K6</accession>
<comment type="caution">
    <text evidence="7">The sequence shown here is derived from an EMBL/GenBank/DDBJ whole genome shotgun (WGS) entry which is preliminary data.</text>
</comment>
<evidence type="ECO:0000313" key="7">
    <source>
        <dbReference type="EMBL" id="ROH88231.1"/>
    </source>
</evidence>
<dbReference type="InterPro" id="IPR007472">
    <property type="entry name" value="N-end_Aminoacyl_Trfase_C"/>
</dbReference>
<dbReference type="RefSeq" id="WP_123236225.1">
    <property type="nucleotide sequence ID" value="NZ_RJVP01000001.1"/>
</dbReference>
<evidence type="ECO:0000256" key="1">
    <source>
        <dbReference type="ARBA" id="ARBA00022490"/>
    </source>
</evidence>
<comment type="similarity">
    <text evidence="4">Belongs to the R-transferase family. Bpt subfamily.</text>
</comment>
<dbReference type="PIRSF" id="PIRSF037208">
    <property type="entry name" value="ATE_pro_prd"/>
    <property type="match status" value="1"/>
</dbReference>
<proteinExistence type="inferred from homology"/>
<dbReference type="HAMAP" id="MF_00689">
    <property type="entry name" value="Bpt"/>
    <property type="match status" value="1"/>
</dbReference>
<dbReference type="GO" id="GO:0008914">
    <property type="term" value="F:leucyl-tRNA--protein transferase activity"/>
    <property type="evidence" value="ECO:0007669"/>
    <property type="project" value="UniProtKB-UniRule"/>
</dbReference>
<comment type="catalytic activity">
    <reaction evidence="4">
        <text>N-terminal L-aspartyl-[protein] + L-leucyl-tRNA(Leu) = N-terminal L-leucyl-L-aspartyl-[protein] + tRNA(Leu) + H(+)</text>
        <dbReference type="Rhea" id="RHEA:50420"/>
        <dbReference type="Rhea" id="RHEA-COMP:9613"/>
        <dbReference type="Rhea" id="RHEA-COMP:9622"/>
        <dbReference type="Rhea" id="RHEA-COMP:12669"/>
        <dbReference type="Rhea" id="RHEA-COMP:12674"/>
        <dbReference type="ChEBI" id="CHEBI:15378"/>
        <dbReference type="ChEBI" id="CHEBI:64720"/>
        <dbReference type="ChEBI" id="CHEBI:78442"/>
        <dbReference type="ChEBI" id="CHEBI:78494"/>
        <dbReference type="ChEBI" id="CHEBI:133042"/>
        <dbReference type="EC" id="2.3.2.29"/>
    </reaction>
</comment>
<dbReference type="InterPro" id="IPR016181">
    <property type="entry name" value="Acyl_CoA_acyltransferase"/>
</dbReference>
<dbReference type="EMBL" id="RJVP01000001">
    <property type="protein sequence ID" value="ROH88231.1"/>
    <property type="molecule type" value="Genomic_DNA"/>
</dbReference>
<evidence type="ECO:0000259" key="6">
    <source>
        <dbReference type="Pfam" id="PF04377"/>
    </source>
</evidence>
<dbReference type="EC" id="2.3.2.29" evidence="4"/>
<keyword evidence="1 4" id="KW-0963">Cytoplasm</keyword>
<dbReference type="Pfam" id="PF04376">
    <property type="entry name" value="ATE_N"/>
    <property type="match status" value="1"/>
</dbReference>
<dbReference type="NCBIfam" id="NF002342">
    <property type="entry name" value="PRK01305.1-3"/>
    <property type="match status" value="1"/>
</dbReference>
<keyword evidence="3 4" id="KW-0012">Acyltransferase</keyword>
<protein>
    <recommendedName>
        <fullName evidence="4">Aspartate/glutamate leucyltransferase</fullName>
        <ecNumber evidence="4">2.3.2.29</ecNumber>
    </recommendedName>
</protein>
<dbReference type="PANTHER" id="PTHR21367:SF1">
    <property type="entry name" value="ARGINYL-TRNA--PROTEIN TRANSFERASE 1"/>
    <property type="match status" value="1"/>
</dbReference>
<dbReference type="GO" id="GO:0005737">
    <property type="term" value="C:cytoplasm"/>
    <property type="evidence" value="ECO:0007669"/>
    <property type="project" value="UniProtKB-SubCell"/>
</dbReference>
<gene>
    <name evidence="4" type="primary">bpt</name>
    <name evidence="7" type="ORF">ED236_01815</name>
</gene>
<reference evidence="7 8" key="1">
    <citation type="submission" date="2018-10" db="EMBL/GenBank/DDBJ databases">
        <authorList>
            <person name="Chen W.-M."/>
        </authorList>
    </citation>
    <scope>NUCLEOTIDE SEQUENCE [LARGE SCALE GENOMIC DNA]</scope>
    <source>
        <strain evidence="7 8">H-5</strain>
    </source>
</reference>
<comment type="catalytic activity">
    <reaction evidence="4">
        <text>N-terminal L-glutamyl-[protein] + L-leucyl-tRNA(Leu) = N-terminal L-leucyl-L-glutamyl-[protein] + tRNA(Leu) + H(+)</text>
        <dbReference type="Rhea" id="RHEA:50412"/>
        <dbReference type="Rhea" id="RHEA-COMP:9613"/>
        <dbReference type="Rhea" id="RHEA-COMP:9622"/>
        <dbReference type="Rhea" id="RHEA-COMP:12664"/>
        <dbReference type="Rhea" id="RHEA-COMP:12668"/>
        <dbReference type="ChEBI" id="CHEBI:15378"/>
        <dbReference type="ChEBI" id="CHEBI:64721"/>
        <dbReference type="ChEBI" id="CHEBI:78442"/>
        <dbReference type="ChEBI" id="CHEBI:78494"/>
        <dbReference type="ChEBI" id="CHEBI:133041"/>
        <dbReference type="EC" id="2.3.2.29"/>
    </reaction>
</comment>
<organism evidence="7 8">
    <name type="scientific">Pseudomethylobacillus aquaticus</name>
    <dbReference type="NCBI Taxonomy" id="2676064"/>
    <lineage>
        <taxon>Bacteria</taxon>
        <taxon>Pseudomonadati</taxon>
        <taxon>Pseudomonadota</taxon>
        <taxon>Betaproteobacteria</taxon>
        <taxon>Nitrosomonadales</taxon>
        <taxon>Methylophilaceae</taxon>
        <taxon>Pseudomethylobacillus</taxon>
    </lineage>
</organism>
<evidence type="ECO:0000259" key="5">
    <source>
        <dbReference type="Pfam" id="PF04376"/>
    </source>
</evidence>
<feature type="domain" description="N-end rule aminoacyl transferase C-terminal" evidence="6">
    <location>
        <begin position="110"/>
        <end position="231"/>
    </location>
</feature>
<dbReference type="PANTHER" id="PTHR21367">
    <property type="entry name" value="ARGININE-TRNA-PROTEIN TRANSFERASE 1"/>
    <property type="match status" value="1"/>
</dbReference>
<dbReference type="Proteomes" id="UP000275137">
    <property type="component" value="Unassembled WGS sequence"/>
</dbReference>
<dbReference type="InterPro" id="IPR007471">
    <property type="entry name" value="N-end_Aminoacyl_Trfase_N"/>
</dbReference>
<evidence type="ECO:0000256" key="2">
    <source>
        <dbReference type="ARBA" id="ARBA00022679"/>
    </source>
</evidence>
<evidence type="ECO:0000313" key="8">
    <source>
        <dbReference type="Proteomes" id="UP000275137"/>
    </source>
</evidence>
<dbReference type="NCBIfam" id="NF002346">
    <property type="entry name" value="PRK01305.2-3"/>
    <property type="match status" value="1"/>
</dbReference>
<dbReference type="GO" id="GO:0071596">
    <property type="term" value="P:ubiquitin-dependent protein catabolic process via the N-end rule pathway"/>
    <property type="evidence" value="ECO:0007669"/>
    <property type="project" value="InterPro"/>
</dbReference>
<dbReference type="Pfam" id="PF04377">
    <property type="entry name" value="ATE_C"/>
    <property type="match status" value="1"/>
</dbReference>
<comment type="function">
    <text evidence="4">Functions in the N-end rule pathway of protein degradation where it conjugates Leu from its aminoacyl-tRNA to the N-termini of proteins containing an N-terminal aspartate or glutamate.</text>
</comment>
<name>A0A3N0V6K6_9PROT</name>
<dbReference type="AlphaFoldDB" id="A0A3N0V6K6"/>
<dbReference type="InterPro" id="IPR030700">
    <property type="entry name" value="N-end_Aminoacyl_Trfase"/>
</dbReference>
<dbReference type="InterPro" id="IPR017138">
    <property type="entry name" value="Asp_Glu_LeuTrfase"/>
</dbReference>
<keyword evidence="8" id="KW-1185">Reference proteome</keyword>
<keyword evidence="2 4" id="KW-0808">Transferase</keyword>
<sequence length="246" mass="28021">MTLPGESSLQRIQFYASSSYACGYLPGKLAQSLIATPHHLIDSAAYSGLIQLGFRRSGKFAYRPHCEHCNACIAVRLPVAEFKPSRSQRRAWKQHQSLSTRILPLEFREEHHALYQQYQLARHSDADPAQNSAAQYREFLVQSNVHSVMVEFRDQDKLCMVSVVDVVGDGLSAVYTFYDCSDVRSSYGTFNVLWLNAWCQALQLPYLYLGYWIAESRKMAYKQQFQPQQGLIDGEWAPLRIAPSGK</sequence>
<evidence type="ECO:0000256" key="3">
    <source>
        <dbReference type="ARBA" id="ARBA00023315"/>
    </source>
</evidence>
<dbReference type="SUPFAM" id="SSF55729">
    <property type="entry name" value="Acyl-CoA N-acyltransferases (Nat)"/>
    <property type="match status" value="1"/>
</dbReference>
<dbReference type="GO" id="GO:0004057">
    <property type="term" value="F:arginyl-tRNA--protein transferase activity"/>
    <property type="evidence" value="ECO:0007669"/>
    <property type="project" value="InterPro"/>
</dbReference>
<evidence type="ECO:0000256" key="4">
    <source>
        <dbReference type="HAMAP-Rule" id="MF_00689"/>
    </source>
</evidence>